<organism evidence="1">
    <name type="scientific">uncultured Alphaproteobacteria bacterium</name>
    <dbReference type="NCBI Taxonomy" id="91750"/>
    <lineage>
        <taxon>Bacteria</taxon>
        <taxon>Pseudomonadati</taxon>
        <taxon>Pseudomonadota</taxon>
        <taxon>Alphaproteobacteria</taxon>
        <taxon>environmental samples</taxon>
    </lineage>
</organism>
<evidence type="ECO:0000313" key="1">
    <source>
        <dbReference type="EMBL" id="SBV94246.1"/>
    </source>
</evidence>
<accession>A0A212J466</accession>
<dbReference type="InterPro" id="IPR008861">
    <property type="entry name" value="GpX-like"/>
</dbReference>
<proteinExistence type="predicted"/>
<gene>
    <name evidence="1" type="primary">X</name>
    <name evidence="1" type="ORF">KL86APRO_10488</name>
</gene>
<dbReference type="EMBL" id="FLUO01000001">
    <property type="protein sequence ID" value="SBV94246.1"/>
    <property type="molecule type" value="Genomic_DNA"/>
</dbReference>
<sequence>MPATVLARQSETVDQIAARCYDGDTSMVAAILEANPGLAALGALLPHGTAVILPERVAPTQTRISLWD</sequence>
<protein>
    <submittedName>
        <fullName evidence="1">Tail protein X</fullName>
    </submittedName>
</protein>
<dbReference type="AlphaFoldDB" id="A0A212J466"/>
<name>A0A212J466_9PROT</name>
<dbReference type="Pfam" id="PF05489">
    <property type="entry name" value="Phage_tail_X"/>
    <property type="match status" value="1"/>
</dbReference>
<reference evidence="1" key="1">
    <citation type="submission" date="2016-04" db="EMBL/GenBank/DDBJ databases">
        <authorList>
            <person name="Evans L.H."/>
            <person name="Alamgir A."/>
            <person name="Owens N."/>
            <person name="Weber N.D."/>
            <person name="Virtaneva K."/>
            <person name="Barbian K."/>
            <person name="Babar A."/>
            <person name="Rosenke K."/>
        </authorList>
    </citation>
    <scope>NUCLEOTIDE SEQUENCE</scope>
    <source>
        <strain evidence="1">86</strain>
    </source>
</reference>